<reference evidence="2" key="1">
    <citation type="submission" date="2020-08" db="EMBL/GenBank/DDBJ databases">
        <title>Multicomponent nature underlies the extraordinary mechanical properties of spider dragline silk.</title>
        <authorList>
            <person name="Kono N."/>
            <person name="Nakamura H."/>
            <person name="Mori M."/>
            <person name="Yoshida Y."/>
            <person name="Ohtoshi R."/>
            <person name="Malay A.D."/>
            <person name="Moran D.A.P."/>
            <person name="Tomita M."/>
            <person name="Numata K."/>
            <person name="Arakawa K."/>
        </authorList>
    </citation>
    <scope>NUCLEOTIDE SEQUENCE</scope>
</reference>
<dbReference type="OrthoDB" id="10285281at2759"/>
<name>A0A8X6XBD1_9ARAC</name>
<evidence type="ECO:0000256" key="1">
    <source>
        <dbReference type="SAM" id="MobiDB-lite"/>
    </source>
</evidence>
<organism evidence="2 3">
    <name type="scientific">Trichonephila inaurata madagascariensis</name>
    <dbReference type="NCBI Taxonomy" id="2747483"/>
    <lineage>
        <taxon>Eukaryota</taxon>
        <taxon>Metazoa</taxon>
        <taxon>Ecdysozoa</taxon>
        <taxon>Arthropoda</taxon>
        <taxon>Chelicerata</taxon>
        <taxon>Arachnida</taxon>
        <taxon>Araneae</taxon>
        <taxon>Araneomorphae</taxon>
        <taxon>Entelegynae</taxon>
        <taxon>Araneoidea</taxon>
        <taxon>Nephilidae</taxon>
        <taxon>Trichonephila</taxon>
        <taxon>Trichonephila inaurata</taxon>
    </lineage>
</organism>
<dbReference type="EMBL" id="BMAV01007113">
    <property type="protein sequence ID" value="GFY49632.1"/>
    <property type="molecule type" value="Genomic_DNA"/>
</dbReference>
<feature type="region of interest" description="Disordered" evidence="1">
    <location>
        <begin position="72"/>
        <end position="112"/>
    </location>
</feature>
<keyword evidence="3" id="KW-1185">Reference proteome</keyword>
<evidence type="ECO:0000313" key="3">
    <source>
        <dbReference type="Proteomes" id="UP000886998"/>
    </source>
</evidence>
<comment type="caution">
    <text evidence="2">The sequence shown here is derived from an EMBL/GenBank/DDBJ whole genome shotgun (WGS) entry which is preliminary data.</text>
</comment>
<proteinExistence type="predicted"/>
<dbReference type="AlphaFoldDB" id="A0A8X6XBD1"/>
<sequence length="112" mass="12001">MSISIRSDHNDKCHLEIPVVSGKHRTRRRGGGVLPENTCLGAAAQVRAIEKSIAAVSASGRWLWLSSNQRLSTPAVEGESPKLGTLPSDRRTARRHSQTSSAFENGGAIVVT</sequence>
<evidence type="ECO:0000313" key="2">
    <source>
        <dbReference type="EMBL" id="GFY49632.1"/>
    </source>
</evidence>
<accession>A0A8X6XBD1</accession>
<protein>
    <submittedName>
        <fullName evidence="2">Uncharacterized protein</fullName>
    </submittedName>
</protein>
<dbReference type="Proteomes" id="UP000886998">
    <property type="component" value="Unassembled WGS sequence"/>
</dbReference>
<gene>
    <name evidence="2" type="ORF">TNIN_386351</name>
</gene>